<evidence type="ECO:0000256" key="12">
    <source>
        <dbReference type="SAM" id="Phobius"/>
    </source>
</evidence>
<dbReference type="Proteomes" id="UP001302745">
    <property type="component" value="Unassembled WGS sequence"/>
</dbReference>
<organism evidence="14 15">
    <name type="scientific">Chaetomidium leptoderma</name>
    <dbReference type="NCBI Taxonomy" id="669021"/>
    <lineage>
        <taxon>Eukaryota</taxon>
        <taxon>Fungi</taxon>
        <taxon>Dikarya</taxon>
        <taxon>Ascomycota</taxon>
        <taxon>Pezizomycotina</taxon>
        <taxon>Sordariomycetes</taxon>
        <taxon>Sordariomycetidae</taxon>
        <taxon>Sordariales</taxon>
        <taxon>Chaetomiaceae</taxon>
        <taxon>Chaetomidium</taxon>
    </lineage>
</organism>
<keyword evidence="8" id="KW-0788">Thiol protease</keyword>
<keyword evidence="5 12" id="KW-0812">Transmembrane</keyword>
<dbReference type="InterPro" id="IPR017981">
    <property type="entry name" value="GPCR_2-like_7TM"/>
</dbReference>
<feature type="compositionally biased region" description="Acidic residues" evidence="11">
    <location>
        <begin position="3262"/>
        <end position="3286"/>
    </location>
</feature>
<feature type="transmembrane region" description="Helical" evidence="12">
    <location>
        <begin position="48"/>
        <end position="66"/>
    </location>
</feature>
<reference evidence="14" key="1">
    <citation type="journal article" date="2023" name="Mol. Phylogenet. Evol.">
        <title>Genome-scale phylogeny and comparative genomics of the fungal order Sordariales.</title>
        <authorList>
            <person name="Hensen N."/>
            <person name="Bonometti L."/>
            <person name="Westerberg I."/>
            <person name="Brannstrom I.O."/>
            <person name="Guillou S."/>
            <person name="Cros-Aarteil S."/>
            <person name="Calhoun S."/>
            <person name="Haridas S."/>
            <person name="Kuo A."/>
            <person name="Mondo S."/>
            <person name="Pangilinan J."/>
            <person name="Riley R."/>
            <person name="LaButti K."/>
            <person name="Andreopoulos B."/>
            <person name="Lipzen A."/>
            <person name="Chen C."/>
            <person name="Yan M."/>
            <person name="Daum C."/>
            <person name="Ng V."/>
            <person name="Clum A."/>
            <person name="Steindorff A."/>
            <person name="Ohm R.A."/>
            <person name="Martin F."/>
            <person name="Silar P."/>
            <person name="Natvig D.O."/>
            <person name="Lalanne C."/>
            <person name="Gautier V."/>
            <person name="Ament-Velasquez S.L."/>
            <person name="Kruys A."/>
            <person name="Hutchinson M.I."/>
            <person name="Powell A.J."/>
            <person name="Barry K."/>
            <person name="Miller A.N."/>
            <person name="Grigoriev I.V."/>
            <person name="Debuchy R."/>
            <person name="Gladieux P."/>
            <person name="Hiltunen Thoren M."/>
            <person name="Johannesson H."/>
        </authorList>
    </citation>
    <scope>NUCLEOTIDE SEQUENCE</scope>
    <source>
        <strain evidence="14">CBS 538.74</strain>
    </source>
</reference>
<evidence type="ECO:0000256" key="8">
    <source>
        <dbReference type="ARBA" id="ARBA00022807"/>
    </source>
</evidence>
<evidence type="ECO:0000313" key="15">
    <source>
        <dbReference type="Proteomes" id="UP001302745"/>
    </source>
</evidence>
<dbReference type="InterPro" id="IPR022099">
    <property type="entry name" value="DUF3638"/>
</dbReference>
<dbReference type="Pfam" id="PF12340">
    <property type="entry name" value="DUF3638"/>
    <property type="match status" value="1"/>
</dbReference>
<dbReference type="PANTHER" id="PTHR13367:SF34">
    <property type="match status" value="1"/>
</dbReference>
<feature type="region of interest" description="Disordered" evidence="11">
    <location>
        <begin position="242"/>
        <end position="262"/>
    </location>
</feature>
<dbReference type="GO" id="GO:0004888">
    <property type="term" value="F:transmembrane signaling receptor activity"/>
    <property type="evidence" value="ECO:0007669"/>
    <property type="project" value="InterPro"/>
</dbReference>
<feature type="transmembrane region" description="Helical" evidence="12">
    <location>
        <begin position="169"/>
        <end position="189"/>
    </location>
</feature>
<dbReference type="Gene3D" id="1.20.1070.10">
    <property type="entry name" value="Rhodopsin 7-helix transmembrane proteins"/>
    <property type="match status" value="1"/>
</dbReference>
<evidence type="ECO:0000313" key="14">
    <source>
        <dbReference type="EMBL" id="KAK4155980.1"/>
    </source>
</evidence>
<dbReference type="SUPFAM" id="SSF81321">
    <property type="entry name" value="Family A G protein-coupled receptor-like"/>
    <property type="match status" value="1"/>
</dbReference>
<dbReference type="EMBL" id="MU856876">
    <property type="protein sequence ID" value="KAK4155980.1"/>
    <property type="molecule type" value="Genomic_DNA"/>
</dbReference>
<evidence type="ECO:0000256" key="1">
    <source>
        <dbReference type="ARBA" id="ARBA00000707"/>
    </source>
</evidence>
<keyword evidence="15" id="KW-1185">Reference proteome</keyword>
<evidence type="ECO:0000256" key="2">
    <source>
        <dbReference type="ARBA" id="ARBA00004141"/>
    </source>
</evidence>
<feature type="region of interest" description="Disordered" evidence="11">
    <location>
        <begin position="3262"/>
        <end position="3307"/>
    </location>
</feature>
<comment type="catalytic activity">
    <reaction evidence="1">
        <text>Thiol-dependent hydrolysis of ester, thioester, amide, peptide and isopeptide bonds formed by the C-terminal Gly of ubiquitin (a 76-residue protein attached to proteins as an intracellular targeting signal).</text>
        <dbReference type="EC" id="3.4.19.12"/>
    </reaction>
</comment>
<feature type="domain" description="G-protein coupled receptors family 2 profile 2" evidence="13">
    <location>
        <begin position="9"/>
        <end position="198"/>
    </location>
</feature>
<feature type="region of interest" description="Disordered" evidence="11">
    <location>
        <begin position="281"/>
        <end position="341"/>
    </location>
</feature>
<keyword evidence="7" id="KW-0378">Hydrolase</keyword>
<evidence type="ECO:0000256" key="9">
    <source>
        <dbReference type="ARBA" id="ARBA00022989"/>
    </source>
</evidence>
<sequence length="3307" mass="369936">MRGVSTEDAESIIAIERACSALSLMGCVFVLLTFSISEAFRQRAINRMVFYATFGNMLTNVATLMTTSYTHSVDSFGCQLQAFLIQVFMQGDAYWALAMAINVYLTFYHKYDARMLRKMEIPYLFLCYGVPFIPGFTFLFVSNQQDGRPYGDAVLWCWLKSEWEVYRVATFYGPIWVAIIIATAIYIRAGREIYRKRQKMLNFSSTGTGTAIGTETFSPIHEFSPAFNFKTTEVTQTTEFIQAPAPVAKPGTTPPGPNASYSVTVSTDAQAANHLNMRVSLEDPDNSDASTDTTALNTATSNTNNNNSNNNNNNNQPQPAPTTTTAVASVGRGSKRSRVMSTTQISIAPTVTATITTAANANANAQSRRRNYYESHNATWSYTKCAILFFSVLLITWLPSSGNRVYSMINTGDVSRPLFFASAFVLPLQGFWNAIIYIVTSWAACKSLWGYCAGVVAGWRDWVSVREENNLILPFLRSVVDFSKLCALAESQQLKPAVDMLERLIKTEPGLWNKSTKTDVVRQVIRELKDGEYVLFHIRAQNAGLLLSGRQHNILFEAFELLASNEDVMSCKGSLVREFPDCAAAMDRAKVFDSHFLDEFVNVLCSLELTPPSQEDSGYDTTSPSFVTDMVMGAIAGVGRVVNQPHRISKRSREHVAWRKAEEGPFYRSPTWLLLRVGLRLVLDRQLPSGAGRVLYKAVITFHHACLLDQAVNHEQSSDLRFAMTAKLVRRIRKLDPQENPPWLRKIRKIISMNLNDLRGRWKEVQEADAAKNAPGSHVEQLQFEPDCKLRLPKWKNHLSSITSRNLPGQDGSGAGDTTTFAKFQATDLPSLSISESLHGPEKECSVLLEFEAWVESNLSTWVHRWLQNHADDPAHARTRADLGTLQELTQEYHNRASRLYKGDPEALSLMCLNIVELWVVMDKIAGKAIPLLLQYDPGFGPQPKLFHRLLLPTKQQMTRLDNLEQYLSTRGGARHAESFAVRYFDSSPECQSCLDRIITASERLQAKKRQEYDAHQRKHDELLREQRNVCIDGLNVDCKAIVFEVNVPKLVAIWRDTTTHLFLHVFGDPETPQKASSLCYAVEHPGLAPHSSTSTSLVQLASPAPLHGSHSGPKHIRDIIDANDVVIRDSGMHYKECSYAEHQRVPRLGEWTRSTQHTSNQVISSQFECPLAMPLDEARAFGHLRSGLRLQWGNILCQLAIPSLNLNRKSTYLLVLQAVHEAGPPVPSRNVTSIFREAHLDTPRAMFGNHMADALSETLDRFSGNWQNNVAQGHLRTVLHTPAHLSSFTEASVLIHDHISTTAGPSEAIELLLAHRWRKVMHKAMGYVKQEVVEHANTGFHEAIQRFWKDNDMGQDRSWSAREGLQGHVLESSIPREGDGEPITITFNLLEGRLLVNGDPVSRLPKKYEAHESYVQLFGKRVLQVGPSTLEGMRFATCRDHHGWVFHFAMIGPNLVIQAVASGQGSEDGAICEFVPSSQLEGDLPSSFLKNHSHWFNLATDTIEFRPLDKPWETSSANWIMAPIESKEHLDMIFHQVDSTVVLHLPRFCLSFTLTEGQSRIRSKDYAGMCIDAESQSLGTLAGLRPRLVLKQDQSVSERRRPRRMVLIPRVPLCVKQATDHVSVTRVRPPNTHIKHDAFTVDPRLGRLTSSGAISSTLHLCRLHAITSHCLPDPLTGRTGTEEALRILRSASVRSFQHLDPESSDVLHLIARISPRRTAYPKGTTDMERSEWANSLPMLSQHDGFRPAVESVLEHARVCKLLREADSPPPLKMASLLPSLGTFVERAQIRNATFCVSEFATEPNRYKIAFFLSTLNWDIAQTLMAIANVRTKFGALGPDAITPPTGTVRFNLGYTRPGLSYVVEKIIRANSWSFDDSPESKLPQLDRESRDRAQRRRRRAWTNRVDEVTDNFMAQLEAQWAEGGWTVETPQDLNFNTHLDVDTIMSEVRTALEVTRATGLFDDYLDRLVEELGDMTLVPREEEEPDQNIPEAHPGPAQQQQQQPSRPPLGFVGSRALFSSRAAPSTARPQPADFTANYKHTTQTPGDDRLLVRLFDRLSHLCGERTYQESYVKELRRHSGSIAVPRYQLGLDSVSLKQRLKENLILCQRQSKEIRRAIQQALGGQSIADQVCQAAGMYPRLTTIFLLERLARGFWEDMGKEWRRMERIVNASRRLDRPSDFLEEVQNSGSHECEEGDPLKHPESLLLEWRIAAQMRDPPHAKNSVMQLNMGEGKSSVIVPAVAAALADGTRLVRVVVAKPQSKQMMQTLIRTLGGLLNRRIFYLPLSRAVRLNEAGRKGVQQILESCKKEGGVLLVQPEHILSFKLMGLEHTWMGSAAGPPGDELLAAYQDLERVSRDIVDESDESFSVKFELSYSMGSQRPIDMSPDRWTLIQDIMDIVLDVAEKLAGEGLLVENHGNKCRFPTIRVLEEDAGKRLVLGVAKQICRRGLRGFPLQHQSKQNRQVVRRYILSPSLDSEQIARVENVPNGFFSQQTTKNTLFLLRGLLANGVILFALRQQRFRVNYGLAPDRRPPTMLAVPYRAKDSPAPRSEFSHPDAVIILTCLSYYYKGLSDDELPAAAAAWTQLPPSARHFSGVNLKDNILCEQTIFPALRFTKPAVDFYLANVVFPKEMRESPSKLSASGWDLAKDKAHPLTGFSGTTDSKCLLPLSVTALDLPEQRETNSAVLACILRPENTVLELGGDQSPPSTSTLTVDLLLSAATEPSQPMRVILDVGAQIIELGNFQVASRWLAKVPVEDADAVIFVDDQDELSVLTRNGMVESFLTSPFATQTDRCLVFLDQAHTRGTDLKLPDSYRAAVTLGPGVTKDTLVQACMRMRKLGNGQSVTFCVSPEMQKRIRHLAKVDGMNRPITVTDVLVCAIVETWDDTHRGVPLWVIQGIRHQHQEEVWKRLDDTRELSREDVESYMEDEARTLEQRYRPVLTSRLNKARELEHRRDQVDQIRSKCAEFDLGRELAPEIEEEHQHTLHPHVREFVVSGDIPNNSPAFIPAFQSLSSLCSAEPPNFPTNDLLVTADFATTVEPEAEPLNPNNNNLDAHHHHYQRPVQWILTHLTTPTPNHRHGMCMVIISPFEANELAPLIRKGGGGGGVAVQLRAYLPRTSLSFRSLEDLTWYSIHHHSPPAGGPALPAVPPALVVQLNLFAGQLYLRSYGAYVDLCRFLGLAYTENEGEADVPADGFVGAQAAGGGRRGGYEECEFEASPVAFLGVLFKTVRRDCLGIGKTHMGRILAGEILTERDFGGADDDGGGAEEDVVMGVVDDFDDSDGGSSGRRQEEEPDDSFMDVEY</sequence>
<dbReference type="GO" id="GO:0006508">
    <property type="term" value="P:proteolysis"/>
    <property type="evidence" value="ECO:0007669"/>
    <property type="project" value="UniProtKB-KW"/>
</dbReference>
<dbReference type="Pfam" id="PF05462">
    <property type="entry name" value="Dicty_CAR"/>
    <property type="match status" value="1"/>
</dbReference>
<dbReference type="PROSITE" id="PS50261">
    <property type="entry name" value="G_PROTEIN_RECEP_F2_4"/>
    <property type="match status" value="1"/>
</dbReference>
<feature type="compositionally biased region" description="Low complexity" evidence="11">
    <location>
        <begin position="287"/>
        <end position="326"/>
    </location>
</feature>
<evidence type="ECO:0000256" key="10">
    <source>
        <dbReference type="ARBA" id="ARBA00023136"/>
    </source>
</evidence>
<dbReference type="Pfam" id="PF20255">
    <property type="entry name" value="DUF6606"/>
    <property type="match status" value="1"/>
</dbReference>
<evidence type="ECO:0000256" key="5">
    <source>
        <dbReference type="ARBA" id="ARBA00022692"/>
    </source>
</evidence>
<feature type="transmembrane region" description="Helical" evidence="12">
    <location>
        <begin position="12"/>
        <end position="36"/>
    </location>
</feature>
<dbReference type="Pfam" id="PF12359">
    <property type="entry name" value="DUF3645"/>
    <property type="match status" value="1"/>
</dbReference>
<dbReference type="InterPro" id="IPR046541">
    <property type="entry name" value="DUF6606"/>
</dbReference>
<evidence type="ECO:0000256" key="4">
    <source>
        <dbReference type="ARBA" id="ARBA00022670"/>
    </source>
</evidence>
<gene>
    <name evidence="14" type="ORF">C8A00DRAFT_41452</name>
</gene>
<dbReference type="GO" id="GO:0004843">
    <property type="term" value="F:cysteine-type deubiquitinase activity"/>
    <property type="evidence" value="ECO:0007669"/>
    <property type="project" value="UniProtKB-EC"/>
</dbReference>
<accession>A0AAN6VRC1</accession>
<dbReference type="InterPro" id="IPR051346">
    <property type="entry name" value="OTU_Deubiquitinase"/>
</dbReference>
<evidence type="ECO:0000256" key="7">
    <source>
        <dbReference type="ARBA" id="ARBA00022801"/>
    </source>
</evidence>
<keyword evidence="4" id="KW-0645">Protease</keyword>
<evidence type="ECO:0000256" key="6">
    <source>
        <dbReference type="ARBA" id="ARBA00022786"/>
    </source>
</evidence>
<feature type="region of interest" description="Disordered" evidence="11">
    <location>
        <begin position="1979"/>
        <end position="2043"/>
    </location>
</feature>
<evidence type="ECO:0000259" key="13">
    <source>
        <dbReference type="PROSITE" id="PS50261"/>
    </source>
</evidence>
<comment type="caution">
    <text evidence="14">The sequence shown here is derived from an EMBL/GenBank/DDBJ whole genome shotgun (WGS) entry which is preliminary data.</text>
</comment>
<dbReference type="InterPro" id="IPR022105">
    <property type="entry name" value="DUF3645"/>
</dbReference>
<reference evidence="14" key="2">
    <citation type="submission" date="2023-05" db="EMBL/GenBank/DDBJ databases">
        <authorList>
            <consortium name="Lawrence Berkeley National Laboratory"/>
            <person name="Steindorff A."/>
            <person name="Hensen N."/>
            <person name="Bonometti L."/>
            <person name="Westerberg I."/>
            <person name="Brannstrom I.O."/>
            <person name="Guillou S."/>
            <person name="Cros-Aarteil S."/>
            <person name="Calhoun S."/>
            <person name="Haridas S."/>
            <person name="Kuo A."/>
            <person name="Mondo S."/>
            <person name="Pangilinan J."/>
            <person name="Riley R."/>
            <person name="Labutti K."/>
            <person name="Andreopoulos B."/>
            <person name="Lipzen A."/>
            <person name="Chen C."/>
            <person name="Yanf M."/>
            <person name="Daum C."/>
            <person name="Ng V."/>
            <person name="Clum A."/>
            <person name="Ohm R."/>
            <person name="Martin F."/>
            <person name="Silar P."/>
            <person name="Natvig D."/>
            <person name="Lalanne C."/>
            <person name="Gautier V."/>
            <person name="Ament-Velasquez S.L."/>
            <person name="Kruys A."/>
            <person name="Hutchinson M.I."/>
            <person name="Powell A.J."/>
            <person name="Barry K."/>
            <person name="Miller A.N."/>
            <person name="Grigoriev I.V."/>
            <person name="Debuchy R."/>
            <person name="Gladieux P."/>
            <person name="Thoren M.H."/>
            <person name="Johannesson H."/>
        </authorList>
    </citation>
    <scope>NUCLEOTIDE SEQUENCE</scope>
    <source>
        <strain evidence="14">CBS 538.74</strain>
    </source>
</reference>
<feature type="compositionally biased region" description="Acidic residues" evidence="11">
    <location>
        <begin position="3296"/>
        <end position="3307"/>
    </location>
</feature>
<name>A0AAN6VRC1_9PEZI</name>
<feature type="transmembrane region" description="Helical" evidence="12">
    <location>
        <begin position="379"/>
        <end position="398"/>
    </location>
</feature>
<feature type="region of interest" description="Disordered" evidence="11">
    <location>
        <begin position="1877"/>
        <end position="1896"/>
    </location>
</feature>
<dbReference type="GO" id="GO:0007166">
    <property type="term" value="P:cell surface receptor signaling pathway"/>
    <property type="evidence" value="ECO:0007669"/>
    <property type="project" value="InterPro"/>
</dbReference>
<comment type="subcellular location">
    <subcellularLocation>
        <location evidence="2">Membrane</location>
        <topology evidence="2">Multi-pass membrane protein</topology>
    </subcellularLocation>
</comment>
<keyword evidence="6" id="KW-0833">Ubl conjugation pathway</keyword>
<protein>
    <recommendedName>
        <fullName evidence="3">ubiquitinyl hydrolase 1</fullName>
        <ecNumber evidence="3">3.4.19.12</ecNumber>
    </recommendedName>
</protein>
<evidence type="ECO:0000256" key="3">
    <source>
        <dbReference type="ARBA" id="ARBA00012759"/>
    </source>
</evidence>
<dbReference type="EC" id="3.4.19.12" evidence="3"/>
<feature type="transmembrane region" description="Helical" evidence="12">
    <location>
        <begin position="93"/>
        <end position="111"/>
    </location>
</feature>
<dbReference type="PANTHER" id="PTHR13367">
    <property type="entry name" value="UBIQUITIN THIOESTERASE"/>
    <property type="match status" value="1"/>
</dbReference>
<keyword evidence="10 12" id="KW-0472">Membrane</keyword>
<evidence type="ECO:0000256" key="11">
    <source>
        <dbReference type="SAM" id="MobiDB-lite"/>
    </source>
</evidence>
<proteinExistence type="predicted"/>
<dbReference type="GO" id="GO:0016020">
    <property type="term" value="C:membrane"/>
    <property type="evidence" value="ECO:0007669"/>
    <property type="project" value="UniProtKB-SubCell"/>
</dbReference>
<keyword evidence="9 12" id="KW-1133">Transmembrane helix</keyword>
<feature type="transmembrane region" description="Helical" evidence="12">
    <location>
        <begin position="123"/>
        <end position="141"/>
    </location>
</feature>